<dbReference type="InterPro" id="IPR025944">
    <property type="entry name" value="Sigma_54_int_dom_CS"/>
</dbReference>
<dbReference type="PRINTS" id="PR01590">
    <property type="entry name" value="HTHFIS"/>
</dbReference>
<keyword evidence="3" id="KW-0805">Transcription regulation</keyword>
<dbReference type="GO" id="GO:0005524">
    <property type="term" value="F:ATP binding"/>
    <property type="evidence" value="ECO:0007669"/>
    <property type="project" value="UniProtKB-KW"/>
</dbReference>
<dbReference type="InterPro" id="IPR011006">
    <property type="entry name" value="CheY-like_superfamily"/>
</dbReference>
<dbReference type="InterPro" id="IPR002197">
    <property type="entry name" value="HTH_Fis"/>
</dbReference>
<dbReference type="InterPro" id="IPR058031">
    <property type="entry name" value="AAA_lid_NorR"/>
</dbReference>
<dbReference type="InterPro" id="IPR025943">
    <property type="entry name" value="Sigma_54_int_dom_ATP-bd_2"/>
</dbReference>
<organism evidence="9 10">
    <name type="scientific">Kolteria novifilia</name>
    <dbReference type="NCBI Taxonomy" id="2527975"/>
    <lineage>
        <taxon>Bacteria</taxon>
        <taxon>Pseudomonadati</taxon>
        <taxon>Planctomycetota</taxon>
        <taxon>Planctomycetia</taxon>
        <taxon>Kolteriales</taxon>
        <taxon>Kolteriaceae</taxon>
        <taxon>Kolteria</taxon>
    </lineage>
</organism>
<feature type="modified residue" description="4-aspartylphosphate" evidence="6">
    <location>
        <position position="61"/>
    </location>
</feature>
<dbReference type="SMART" id="SM00448">
    <property type="entry name" value="REC"/>
    <property type="match status" value="1"/>
</dbReference>
<gene>
    <name evidence="9" type="primary">zraR_1</name>
    <name evidence="9" type="ORF">Pan216_25880</name>
</gene>
<dbReference type="Pfam" id="PF25601">
    <property type="entry name" value="AAA_lid_14"/>
    <property type="match status" value="1"/>
</dbReference>
<evidence type="ECO:0000256" key="5">
    <source>
        <dbReference type="ARBA" id="ARBA00023163"/>
    </source>
</evidence>
<keyword evidence="5" id="KW-0804">Transcription</keyword>
<dbReference type="CDD" id="cd00009">
    <property type="entry name" value="AAA"/>
    <property type="match status" value="1"/>
</dbReference>
<dbReference type="AlphaFoldDB" id="A0A518B420"/>
<accession>A0A518B420</accession>
<dbReference type="Gene3D" id="3.40.50.2300">
    <property type="match status" value="1"/>
</dbReference>
<keyword evidence="2" id="KW-0067">ATP-binding</keyword>
<evidence type="ECO:0000256" key="4">
    <source>
        <dbReference type="ARBA" id="ARBA00023125"/>
    </source>
</evidence>
<protein>
    <submittedName>
        <fullName evidence="9">Transcriptional regulatory protein ZraR</fullName>
    </submittedName>
</protein>
<evidence type="ECO:0000259" key="7">
    <source>
        <dbReference type="PROSITE" id="PS50045"/>
    </source>
</evidence>
<keyword evidence="10" id="KW-1185">Reference proteome</keyword>
<dbReference type="OrthoDB" id="236360at2"/>
<dbReference type="InterPro" id="IPR002078">
    <property type="entry name" value="Sigma_54_int"/>
</dbReference>
<proteinExistence type="predicted"/>
<dbReference type="InterPro" id="IPR027417">
    <property type="entry name" value="P-loop_NTPase"/>
</dbReference>
<keyword evidence="4" id="KW-0238">DNA-binding</keyword>
<dbReference type="Pfam" id="PF00072">
    <property type="entry name" value="Response_reg"/>
    <property type="match status" value="1"/>
</dbReference>
<dbReference type="InterPro" id="IPR025662">
    <property type="entry name" value="Sigma_54_int_dom_ATP-bd_1"/>
</dbReference>
<dbReference type="InterPro" id="IPR003593">
    <property type="entry name" value="AAA+_ATPase"/>
</dbReference>
<evidence type="ECO:0000313" key="9">
    <source>
        <dbReference type="EMBL" id="QDU61725.1"/>
    </source>
</evidence>
<dbReference type="PROSITE" id="PS00688">
    <property type="entry name" value="SIGMA54_INTERACT_3"/>
    <property type="match status" value="1"/>
</dbReference>
<dbReference type="EMBL" id="CP036279">
    <property type="protein sequence ID" value="QDU61725.1"/>
    <property type="molecule type" value="Genomic_DNA"/>
</dbReference>
<keyword evidence="6" id="KW-0597">Phosphoprotein</keyword>
<dbReference type="GO" id="GO:0006355">
    <property type="term" value="P:regulation of DNA-templated transcription"/>
    <property type="evidence" value="ECO:0007669"/>
    <property type="project" value="InterPro"/>
</dbReference>
<evidence type="ECO:0000256" key="6">
    <source>
        <dbReference type="PROSITE-ProRule" id="PRU00169"/>
    </source>
</evidence>
<dbReference type="Gene3D" id="3.40.50.300">
    <property type="entry name" value="P-loop containing nucleotide triphosphate hydrolases"/>
    <property type="match status" value="1"/>
</dbReference>
<dbReference type="PROSITE" id="PS50110">
    <property type="entry name" value="RESPONSE_REGULATORY"/>
    <property type="match status" value="1"/>
</dbReference>
<dbReference type="InterPro" id="IPR009057">
    <property type="entry name" value="Homeodomain-like_sf"/>
</dbReference>
<dbReference type="Proteomes" id="UP000317093">
    <property type="component" value="Chromosome"/>
</dbReference>
<dbReference type="PROSITE" id="PS00675">
    <property type="entry name" value="SIGMA54_INTERACT_1"/>
    <property type="match status" value="1"/>
</dbReference>
<keyword evidence="1" id="KW-0547">Nucleotide-binding</keyword>
<dbReference type="SUPFAM" id="SSF46689">
    <property type="entry name" value="Homeodomain-like"/>
    <property type="match status" value="1"/>
</dbReference>
<evidence type="ECO:0000256" key="3">
    <source>
        <dbReference type="ARBA" id="ARBA00023015"/>
    </source>
</evidence>
<dbReference type="Gene3D" id="1.10.8.60">
    <property type="match status" value="1"/>
</dbReference>
<dbReference type="KEGG" id="knv:Pan216_25880"/>
<dbReference type="SMART" id="SM00382">
    <property type="entry name" value="AAA"/>
    <property type="match status" value="1"/>
</dbReference>
<dbReference type="PANTHER" id="PTHR32071">
    <property type="entry name" value="TRANSCRIPTIONAL REGULATORY PROTEIN"/>
    <property type="match status" value="1"/>
</dbReference>
<dbReference type="PROSITE" id="PS00676">
    <property type="entry name" value="SIGMA54_INTERACT_2"/>
    <property type="match status" value="1"/>
</dbReference>
<name>A0A518B420_9BACT</name>
<sequence length="461" mass="50341">MSQAGRVGNGEAVVLVADDDAVTRRLLCRHLEAAGYQVIEAADGAEATAHLTTDLAVALIDLQMPRVSGLDCLRHAQRHCPDLPVLVISQFSEVRDAVAAMKEGAFDYVTKPVDPEELLVHVAQARRSARLTQENRQLKEVVGGSMPAEIIGGDSAASRTLFEQIEKIVPIDATVLITGESGTGKTTIARFIHQHGPRGSQPFVVVNCGALPRELIEAELFGHVRGAFTGAVADRPGRADMADGGTLFLDEIGDLPLELQPKLLAFLQDRIVEPIGGGKRRKVDVRVIAATHQDLESKVAAGAFRQDLYFRLNVLPITVPPLRERPEDVPLLCDHILRRIAGKRGQDPFVLREGAREKLVQHRWPGNVRELENVLERATAFATDREIDVDDLGFAADVVSAPPGEGGRLAGRTLEEIERQAIVETLEWAEGNKKQAARTLGIDEKSIYNKMKRLGISWNRG</sequence>
<dbReference type="SUPFAM" id="SSF52540">
    <property type="entry name" value="P-loop containing nucleoside triphosphate hydrolases"/>
    <property type="match status" value="1"/>
</dbReference>
<feature type="domain" description="Sigma-54 factor interaction" evidence="7">
    <location>
        <begin position="151"/>
        <end position="380"/>
    </location>
</feature>
<reference evidence="9 10" key="1">
    <citation type="submission" date="2019-02" db="EMBL/GenBank/DDBJ databases">
        <title>Deep-cultivation of Planctomycetes and their phenomic and genomic characterization uncovers novel biology.</title>
        <authorList>
            <person name="Wiegand S."/>
            <person name="Jogler M."/>
            <person name="Boedeker C."/>
            <person name="Pinto D."/>
            <person name="Vollmers J."/>
            <person name="Rivas-Marin E."/>
            <person name="Kohn T."/>
            <person name="Peeters S.H."/>
            <person name="Heuer A."/>
            <person name="Rast P."/>
            <person name="Oberbeckmann S."/>
            <person name="Bunk B."/>
            <person name="Jeske O."/>
            <person name="Meyerdierks A."/>
            <person name="Storesund J.E."/>
            <person name="Kallscheuer N."/>
            <person name="Luecker S."/>
            <person name="Lage O.M."/>
            <person name="Pohl T."/>
            <person name="Merkel B.J."/>
            <person name="Hornburger P."/>
            <person name="Mueller R.-W."/>
            <person name="Bruemmer F."/>
            <person name="Labrenz M."/>
            <person name="Spormann A.M."/>
            <person name="Op den Camp H."/>
            <person name="Overmann J."/>
            <person name="Amann R."/>
            <person name="Jetten M.S.M."/>
            <person name="Mascher T."/>
            <person name="Medema M.H."/>
            <person name="Devos D.P."/>
            <person name="Kaster A.-K."/>
            <person name="Ovreas L."/>
            <person name="Rohde M."/>
            <person name="Galperin M.Y."/>
            <person name="Jogler C."/>
        </authorList>
    </citation>
    <scope>NUCLEOTIDE SEQUENCE [LARGE SCALE GENOMIC DNA]</scope>
    <source>
        <strain evidence="9 10">Pan216</strain>
    </source>
</reference>
<dbReference type="InterPro" id="IPR001789">
    <property type="entry name" value="Sig_transdc_resp-reg_receiver"/>
</dbReference>
<evidence type="ECO:0000256" key="1">
    <source>
        <dbReference type="ARBA" id="ARBA00022741"/>
    </source>
</evidence>
<evidence type="ECO:0000259" key="8">
    <source>
        <dbReference type="PROSITE" id="PS50110"/>
    </source>
</evidence>
<dbReference type="Gene3D" id="1.10.10.60">
    <property type="entry name" value="Homeodomain-like"/>
    <property type="match status" value="1"/>
</dbReference>
<dbReference type="PROSITE" id="PS50045">
    <property type="entry name" value="SIGMA54_INTERACT_4"/>
    <property type="match status" value="1"/>
</dbReference>
<dbReference type="FunFam" id="3.40.50.300:FF:000006">
    <property type="entry name" value="DNA-binding transcriptional regulator NtrC"/>
    <property type="match status" value="1"/>
</dbReference>
<evidence type="ECO:0000313" key="10">
    <source>
        <dbReference type="Proteomes" id="UP000317093"/>
    </source>
</evidence>
<dbReference type="RefSeq" id="WP_145258281.1">
    <property type="nucleotide sequence ID" value="NZ_CP036279.1"/>
</dbReference>
<dbReference type="SUPFAM" id="SSF52172">
    <property type="entry name" value="CheY-like"/>
    <property type="match status" value="1"/>
</dbReference>
<dbReference type="Pfam" id="PF02954">
    <property type="entry name" value="HTH_8"/>
    <property type="match status" value="1"/>
</dbReference>
<feature type="domain" description="Response regulatory" evidence="8">
    <location>
        <begin position="13"/>
        <end position="126"/>
    </location>
</feature>
<evidence type="ECO:0000256" key="2">
    <source>
        <dbReference type="ARBA" id="ARBA00022840"/>
    </source>
</evidence>
<dbReference type="GO" id="GO:0043565">
    <property type="term" value="F:sequence-specific DNA binding"/>
    <property type="evidence" value="ECO:0007669"/>
    <property type="project" value="InterPro"/>
</dbReference>
<dbReference type="GO" id="GO:0000160">
    <property type="term" value="P:phosphorelay signal transduction system"/>
    <property type="evidence" value="ECO:0007669"/>
    <property type="project" value="InterPro"/>
</dbReference>
<dbReference type="Pfam" id="PF00158">
    <property type="entry name" value="Sigma54_activat"/>
    <property type="match status" value="1"/>
</dbReference>